<feature type="binding site" evidence="16">
    <location>
        <position position="691"/>
    </location>
    <ligand>
        <name>ATP</name>
        <dbReference type="ChEBI" id="CHEBI:30616"/>
    </ligand>
</feature>
<feature type="transmembrane region" description="Helical" evidence="18">
    <location>
        <begin position="136"/>
        <end position="154"/>
    </location>
</feature>
<dbReference type="NCBIfam" id="TIGR01494">
    <property type="entry name" value="ATPase_P-type"/>
    <property type="match status" value="2"/>
</dbReference>
<comment type="cofactor">
    <cofactor evidence="17">
        <name>Mg(2+)</name>
        <dbReference type="ChEBI" id="CHEBI:18420"/>
    </cofactor>
</comment>
<evidence type="ECO:0000259" key="21">
    <source>
        <dbReference type="Pfam" id="PF16209"/>
    </source>
</evidence>
<dbReference type="PANTHER" id="PTHR24092:SF180">
    <property type="entry name" value="PHOSPHOLIPID-TRANSPORTING ATPASE DNF1-RELATED"/>
    <property type="match status" value="1"/>
</dbReference>
<dbReference type="InterPro" id="IPR059000">
    <property type="entry name" value="ATPase_P-type_domA"/>
</dbReference>
<keyword evidence="12 18" id="KW-0472">Membrane</keyword>
<feature type="binding site" evidence="17">
    <location>
        <position position="559"/>
    </location>
    <ligand>
        <name>Mg(2+)</name>
        <dbReference type="ChEBI" id="CHEBI:18420"/>
    </ligand>
</feature>
<feature type="transmembrane region" description="Helical" evidence="18">
    <location>
        <begin position="1051"/>
        <end position="1068"/>
    </location>
</feature>
<dbReference type="GO" id="GO:0005524">
    <property type="term" value="F:ATP binding"/>
    <property type="evidence" value="ECO:0007669"/>
    <property type="project" value="UniProtKB-UniRule"/>
</dbReference>
<dbReference type="SFLD" id="SFLDG00002">
    <property type="entry name" value="C1.7:_P-type_atpase_like"/>
    <property type="match status" value="1"/>
</dbReference>
<feature type="binding site" evidence="16">
    <location>
        <position position="561"/>
    </location>
    <ligand>
        <name>ATP</name>
        <dbReference type="ChEBI" id="CHEBI:30616"/>
    </ligand>
</feature>
<evidence type="ECO:0000256" key="16">
    <source>
        <dbReference type="PIRSR" id="PIRSR606539-2"/>
    </source>
</evidence>
<feature type="region of interest" description="Disordered" evidence="19">
    <location>
        <begin position="1369"/>
        <end position="1403"/>
    </location>
</feature>
<evidence type="ECO:0000259" key="22">
    <source>
        <dbReference type="Pfam" id="PF16212"/>
    </source>
</evidence>
<feature type="compositionally biased region" description="Low complexity" evidence="19">
    <location>
        <begin position="1382"/>
        <end position="1401"/>
    </location>
</feature>
<dbReference type="OrthoDB" id="377733at2759"/>
<comment type="catalytic activity">
    <reaction evidence="13 18">
        <text>ATP + H2O + phospholipidSide 1 = ADP + phosphate + phospholipidSide 2.</text>
        <dbReference type="EC" id="7.6.2.1"/>
    </reaction>
</comment>
<dbReference type="Gene3D" id="3.40.1110.10">
    <property type="entry name" value="Calcium-transporting ATPase, cytoplasmic domain N"/>
    <property type="match status" value="1"/>
</dbReference>
<keyword evidence="5 18" id="KW-0812">Transmembrane</keyword>
<dbReference type="EMBL" id="SPNW01000022">
    <property type="protein sequence ID" value="TIA90033.1"/>
    <property type="molecule type" value="Genomic_DNA"/>
</dbReference>
<evidence type="ECO:0000256" key="10">
    <source>
        <dbReference type="ARBA" id="ARBA00022967"/>
    </source>
</evidence>
<feature type="transmembrane region" description="Helical" evidence="18">
    <location>
        <begin position="1235"/>
        <end position="1255"/>
    </location>
</feature>
<dbReference type="InterPro" id="IPR036412">
    <property type="entry name" value="HAD-like_sf"/>
</dbReference>
<keyword evidence="8 16" id="KW-0067">ATP-binding</keyword>
<dbReference type="CDD" id="cd02073">
    <property type="entry name" value="P-type_ATPase_APLT_Dnf-like"/>
    <property type="match status" value="1"/>
</dbReference>
<organism evidence="23 24">
    <name type="scientific">Wallemia hederae</name>
    <dbReference type="NCBI Taxonomy" id="1540922"/>
    <lineage>
        <taxon>Eukaryota</taxon>
        <taxon>Fungi</taxon>
        <taxon>Dikarya</taxon>
        <taxon>Basidiomycota</taxon>
        <taxon>Wallemiomycotina</taxon>
        <taxon>Wallemiomycetes</taxon>
        <taxon>Wallemiales</taxon>
        <taxon>Wallemiaceae</taxon>
        <taxon>Wallemia</taxon>
    </lineage>
</organism>
<comment type="catalytic activity">
    <reaction evidence="14">
        <text>a 1,2-diacyl-sn-glycero-3-phosphoethanolamine(out) + ATP + H2O = a 1,2-diacyl-sn-glycero-3-phosphoethanolamine(in) + ADP + phosphate + H(+)</text>
        <dbReference type="Rhea" id="RHEA:66132"/>
        <dbReference type="ChEBI" id="CHEBI:15377"/>
        <dbReference type="ChEBI" id="CHEBI:15378"/>
        <dbReference type="ChEBI" id="CHEBI:30616"/>
        <dbReference type="ChEBI" id="CHEBI:43474"/>
        <dbReference type="ChEBI" id="CHEBI:64612"/>
        <dbReference type="ChEBI" id="CHEBI:456216"/>
    </reaction>
    <physiologicalReaction direction="left-to-right" evidence="14">
        <dbReference type="Rhea" id="RHEA:66133"/>
    </physiologicalReaction>
</comment>
<feature type="transmembrane region" description="Helical" evidence="18">
    <location>
        <begin position="160"/>
        <end position="178"/>
    </location>
</feature>
<feature type="compositionally biased region" description="Low complexity" evidence="19">
    <location>
        <begin position="1432"/>
        <end position="1446"/>
    </location>
</feature>
<dbReference type="Proteomes" id="UP000310189">
    <property type="component" value="Unassembled WGS sequence"/>
</dbReference>
<feature type="binding site" evidence="16">
    <location>
        <position position="870"/>
    </location>
    <ligand>
        <name>ATP</name>
        <dbReference type="ChEBI" id="CHEBI:30616"/>
    </ligand>
</feature>
<evidence type="ECO:0000256" key="1">
    <source>
        <dbReference type="ARBA" id="ARBA00004127"/>
    </source>
</evidence>
<evidence type="ECO:0000256" key="8">
    <source>
        <dbReference type="ARBA" id="ARBA00022840"/>
    </source>
</evidence>
<evidence type="ECO:0000313" key="24">
    <source>
        <dbReference type="Proteomes" id="UP000310189"/>
    </source>
</evidence>
<evidence type="ECO:0000259" key="20">
    <source>
        <dbReference type="Pfam" id="PF00122"/>
    </source>
</evidence>
<feature type="transmembrane region" description="Helical" evidence="18">
    <location>
        <begin position="1080"/>
        <end position="1100"/>
    </location>
</feature>
<feature type="binding site" evidence="16">
    <location>
        <position position="994"/>
    </location>
    <ligand>
        <name>ATP</name>
        <dbReference type="ChEBI" id="CHEBI:30616"/>
    </ligand>
</feature>
<feature type="region of interest" description="Disordered" evidence="19">
    <location>
        <begin position="1416"/>
        <end position="1446"/>
    </location>
</feature>
<keyword evidence="11 18" id="KW-1133">Transmembrane helix</keyword>
<evidence type="ECO:0000256" key="13">
    <source>
        <dbReference type="ARBA" id="ARBA00034036"/>
    </source>
</evidence>
<dbReference type="InterPro" id="IPR006539">
    <property type="entry name" value="P-type_ATPase_IV"/>
</dbReference>
<feature type="active site" description="4-aspartylphosphate intermediate" evidence="15">
    <location>
        <position position="559"/>
    </location>
</feature>
<evidence type="ECO:0000256" key="5">
    <source>
        <dbReference type="ARBA" id="ARBA00022692"/>
    </source>
</evidence>
<dbReference type="Pfam" id="PF16209">
    <property type="entry name" value="PhoLip_ATPase_N"/>
    <property type="match status" value="1"/>
</dbReference>
<dbReference type="GO" id="GO:0140326">
    <property type="term" value="F:ATPase-coupled intramembrane lipid transporter activity"/>
    <property type="evidence" value="ECO:0007669"/>
    <property type="project" value="UniProtKB-EC"/>
</dbReference>
<dbReference type="SUPFAM" id="SSF81653">
    <property type="entry name" value="Calcium ATPase, transduction domain A"/>
    <property type="match status" value="1"/>
</dbReference>
<keyword evidence="9 17" id="KW-0460">Magnesium</keyword>
<dbReference type="SFLD" id="SFLDS00003">
    <property type="entry name" value="Haloacid_Dehalogenase"/>
    <property type="match status" value="1"/>
</dbReference>
<dbReference type="SUPFAM" id="SSF81660">
    <property type="entry name" value="Metal cation-transporting ATPase, ATP-binding domain N"/>
    <property type="match status" value="1"/>
</dbReference>
<dbReference type="PRINTS" id="PR00119">
    <property type="entry name" value="CATATPASE"/>
</dbReference>
<dbReference type="Gene3D" id="2.70.150.10">
    <property type="entry name" value="Calcium-transporting ATPase, cytoplasmic transduction domain A"/>
    <property type="match status" value="1"/>
</dbReference>
<feature type="binding site" evidence="16">
    <location>
        <position position="970"/>
    </location>
    <ligand>
        <name>ATP</name>
        <dbReference type="ChEBI" id="CHEBI:30616"/>
    </ligand>
</feature>
<keyword evidence="6 17" id="KW-0479">Metal-binding</keyword>
<evidence type="ECO:0000256" key="3">
    <source>
        <dbReference type="ARBA" id="ARBA00022448"/>
    </source>
</evidence>
<dbReference type="FunFam" id="3.40.1110.10:FF:000087">
    <property type="entry name" value="Phospholipid-transporting ATPase"/>
    <property type="match status" value="1"/>
</dbReference>
<evidence type="ECO:0000256" key="17">
    <source>
        <dbReference type="PIRSR" id="PIRSR606539-3"/>
    </source>
</evidence>
<comment type="subcellular location">
    <subcellularLocation>
        <location evidence="1">Endomembrane system</location>
        <topology evidence="1">Multi-pass membrane protein</topology>
    </subcellularLocation>
    <subcellularLocation>
        <location evidence="18">Membrane</location>
        <topology evidence="18">Multi-pass membrane protein</topology>
    </subcellularLocation>
</comment>
<feature type="binding site" evidence="16">
    <location>
        <position position="872"/>
    </location>
    <ligand>
        <name>ATP</name>
        <dbReference type="ChEBI" id="CHEBI:30616"/>
    </ligand>
</feature>
<feature type="transmembrane region" description="Helical" evidence="18">
    <location>
        <begin position="1171"/>
        <end position="1189"/>
    </location>
</feature>
<dbReference type="PANTHER" id="PTHR24092">
    <property type="entry name" value="PROBABLE PHOSPHOLIPID-TRANSPORTING ATPASE"/>
    <property type="match status" value="1"/>
</dbReference>
<keyword evidence="4" id="KW-0597">Phosphoprotein</keyword>
<keyword evidence="10 18" id="KW-1278">Translocase</keyword>
<dbReference type="GO" id="GO:0005886">
    <property type="term" value="C:plasma membrane"/>
    <property type="evidence" value="ECO:0007669"/>
    <property type="project" value="TreeGrafter"/>
</dbReference>
<dbReference type="FunFam" id="3.40.50.1000:FF:000014">
    <property type="entry name" value="Phospholipid-transporting ATPase"/>
    <property type="match status" value="1"/>
</dbReference>
<sequence>MPDSIASSARHLIEDDTDDDTPLNVDSNLRLRTVRSASGSIRESHRQDKRREKKRQRVKEKLKKAADKYKSKSTATDAATHTGNRRNVYANIPLPPHQLNKAGEPAIKYPRNKVRTAKYTLVTFIPKNLLEQFRRVANIYFLLLVILQIFPIFGATTPQVAMLPLVAILVITAIKDAIEDYRRNVLDNQVNQSVTTKLNHFHNVNIPMDDRNALEKAFNLGTGPSRGVRKLQNANKVQLSDDVLYMHGNKAETMTSLTPSIKTIGVVDYAKQTPGTAKWEKTFWKKLQVGDFVLLREDDQIPADLVLLSTSDADGMAFVETKNLDGETNLKPKKCLKATSGMCSEEDIEHAQFLIDSEPPNASLYSYNGVLRYTSRKTPESPVTHDAVEPVTASELLLRGCSLRNTQWAIGIVVFTGSDTKIMLNGGETPSKRSKIEKETNFNVAMNFIILIAMCAIAAIANGVYWGSDESSSQLYEPDAMMDSSVPINSLITFCACLIAFQNIVPISLYISIEIVKTIQAFFIWQDLEMYYPQLDHPCVPKSWNISDDLGQIEYVFSDKTGTLTQNVMEFKKCSIGGKAYGEGVTEAMLGAAKREGRELNFDSEAHTLEMTELKKSMMVEMGRAFTNKYFQADQLTLVSPDLVSDLVESHRKPSIYQFFRALALCHDVITSTPDSTQPFHLDYKAQSPDEAALVATARDMGFAFVSRSNTWVELSVCGQVERYTPLKILEFNSARKRMSVLVKTQDGRILLLCKGADSIISERLRPDHDPELLNETMRDVEDFANSGLRTLLVAQRQVSQKEYDNWVIQYDKAAAAITDREDEIERSCDLIERDLEILGATALEDKLQEGVPDAIQTLHKAGIKLWILTGDKVQTAIEIGFSCNLLDNGMEMMILSAENTQDTLLQIESSLNKLQSTGSDDGFVDKKYAVVIDGETLKYALNEENKNLFLNLGTQCETVLCCRVSPSQKAQTVSLVKEGRKAMTLSIGDGANDVAMIQQANIGVGIAGLEGAQASMSADYAIGQFRFLTRLLLVHGRWSYIRIAEMHANFFFKNIIFTLIMFLYLIYSSFDATYLFEYTYIMFYNLLFTSLPVIIMGAFEQDVNASASLAFPQLYKRGIQGLEYTRTKFWLYMLDGCYQGCVCFFVAYGAYIGGATQSYSGRDASSLWEVGVTMCCTCVLCANGYVGLNSKYWTWIVWTVNVVTTLLVFIWTALYSAFEGQNFHGEVVEVFSSATFWFTVIITPAIALAPRFVIKLAHNTYMPMDKDIIRERWIMGDLKDELGIKHRKQVAHEKRQRRLSVIPEDVEMGVTSSSSGNAKRNSIASFGFGGGVHDDYEVGGMPASAPLPKIDTSVSSVYGDGYYDGFSPDYERKDNSQLQLPPSAISQSSPRSITSSRTTPYNVAAGSVSELELRGNYRTMDDYPPSSPVRFSSNNPFNESNEPLV</sequence>
<evidence type="ECO:0000256" key="9">
    <source>
        <dbReference type="ARBA" id="ARBA00022842"/>
    </source>
</evidence>
<dbReference type="InterPro" id="IPR018303">
    <property type="entry name" value="ATPase_P-typ_P_site"/>
</dbReference>
<keyword evidence="24" id="KW-1185">Reference proteome</keyword>
<proteinExistence type="inferred from homology"/>
<keyword evidence="3" id="KW-0813">Transport</keyword>
<dbReference type="Pfam" id="PF00122">
    <property type="entry name" value="E1-E2_ATPase"/>
    <property type="match status" value="1"/>
</dbReference>
<comment type="similarity">
    <text evidence="2 18">Belongs to the cation transport ATPase (P-type) (TC 3.A.3) family. Type IV subfamily.</text>
</comment>
<dbReference type="GO" id="GO:0016887">
    <property type="term" value="F:ATP hydrolysis activity"/>
    <property type="evidence" value="ECO:0007669"/>
    <property type="project" value="InterPro"/>
</dbReference>
<evidence type="ECO:0000256" key="15">
    <source>
        <dbReference type="PIRSR" id="PIRSR606539-1"/>
    </source>
</evidence>
<dbReference type="InterPro" id="IPR044492">
    <property type="entry name" value="P_typ_ATPase_HD_dom"/>
</dbReference>
<feature type="binding site" evidence="16">
    <location>
        <position position="732"/>
    </location>
    <ligand>
        <name>ATP</name>
        <dbReference type="ChEBI" id="CHEBI:30616"/>
    </ligand>
</feature>
<feature type="region of interest" description="Disordered" evidence="19">
    <location>
        <begin position="1"/>
        <end position="95"/>
    </location>
</feature>
<feature type="binding site" evidence="16">
    <location>
        <position position="755"/>
    </location>
    <ligand>
        <name>ATP</name>
        <dbReference type="ChEBI" id="CHEBI:30616"/>
    </ligand>
</feature>
<keyword evidence="7 16" id="KW-0547">Nucleotide-binding</keyword>
<evidence type="ECO:0000313" key="23">
    <source>
        <dbReference type="EMBL" id="TIA90033.1"/>
    </source>
</evidence>
<dbReference type="Gene3D" id="3.40.50.1000">
    <property type="entry name" value="HAD superfamily/HAD-like"/>
    <property type="match status" value="1"/>
</dbReference>
<dbReference type="NCBIfam" id="TIGR01652">
    <property type="entry name" value="ATPase-Plipid"/>
    <property type="match status" value="1"/>
</dbReference>
<feature type="binding site" evidence="16">
    <location>
        <position position="871"/>
    </location>
    <ligand>
        <name>ATP</name>
        <dbReference type="ChEBI" id="CHEBI:30616"/>
    </ligand>
</feature>
<evidence type="ECO:0000256" key="4">
    <source>
        <dbReference type="ARBA" id="ARBA00022553"/>
    </source>
</evidence>
<comment type="caution">
    <text evidence="23">The sequence shown here is derived from an EMBL/GenBank/DDBJ whole genome shotgun (WGS) entry which is preliminary data.</text>
</comment>
<feature type="transmembrane region" description="Helical" evidence="18">
    <location>
        <begin position="486"/>
        <end position="511"/>
    </location>
</feature>
<evidence type="ECO:0000256" key="18">
    <source>
        <dbReference type="RuleBase" id="RU362033"/>
    </source>
</evidence>
<dbReference type="Pfam" id="PF16212">
    <property type="entry name" value="PhoLip_ATPase_C"/>
    <property type="match status" value="1"/>
</dbReference>
<gene>
    <name evidence="23" type="ORF">E3P99_01747</name>
</gene>
<reference evidence="23 24" key="1">
    <citation type="submission" date="2019-03" db="EMBL/GenBank/DDBJ databases">
        <title>Sequencing 23 genomes of Wallemia ichthyophaga.</title>
        <authorList>
            <person name="Gostincar C."/>
        </authorList>
    </citation>
    <scope>NUCLEOTIDE SEQUENCE [LARGE SCALE GENOMIC DNA]</scope>
    <source>
        <strain evidence="23 24">EXF-5753</strain>
    </source>
</reference>
<dbReference type="InterPro" id="IPR023214">
    <property type="entry name" value="HAD_sf"/>
</dbReference>
<accession>A0A4V4LTF0</accession>
<dbReference type="InterPro" id="IPR023298">
    <property type="entry name" value="ATPase_P-typ_TM_dom_sf"/>
</dbReference>
<feature type="domain" description="P-type ATPase A" evidence="20">
    <location>
        <begin position="278"/>
        <end position="333"/>
    </location>
</feature>
<feature type="binding site" evidence="16">
    <location>
        <position position="560"/>
    </location>
    <ligand>
        <name>ATP</name>
        <dbReference type="ChEBI" id="CHEBI:30616"/>
    </ligand>
</feature>
<dbReference type="GO" id="GO:0000287">
    <property type="term" value="F:magnesium ion binding"/>
    <property type="evidence" value="ECO:0007669"/>
    <property type="project" value="UniProtKB-UniRule"/>
</dbReference>
<evidence type="ECO:0000256" key="19">
    <source>
        <dbReference type="SAM" id="MobiDB-lite"/>
    </source>
</evidence>
<feature type="transmembrane region" description="Helical" evidence="18">
    <location>
        <begin position="1130"/>
        <end position="1151"/>
    </location>
</feature>
<feature type="transmembrane region" description="Helical" evidence="18">
    <location>
        <begin position="1196"/>
        <end position="1215"/>
    </location>
</feature>
<dbReference type="InterPro" id="IPR008250">
    <property type="entry name" value="ATPase_P-typ_transduc_dom_A_sf"/>
</dbReference>
<dbReference type="GO" id="GO:0045332">
    <property type="term" value="P:phospholipid translocation"/>
    <property type="evidence" value="ECO:0007669"/>
    <property type="project" value="TreeGrafter"/>
</dbReference>
<feature type="domain" description="P-type ATPase N-terminal" evidence="21">
    <location>
        <begin position="106"/>
        <end position="160"/>
    </location>
</feature>
<evidence type="ECO:0000256" key="11">
    <source>
        <dbReference type="ARBA" id="ARBA00022989"/>
    </source>
</evidence>
<feature type="binding site" evidence="16">
    <location>
        <position position="993"/>
    </location>
    <ligand>
        <name>ATP</name>
        <dbReference type="ChEBI" id="CHEBI:30616"/>
    </ligand>
</feature>
<dbReference type="InterPro" id="IPR023299">
    <property type="entry name" value="ATPase_P-typ_cyto_dom_N"/>
</dbReference>
<dbReference type="Pfam" id="PF13246">
    <property type="entry name" value="Cation_ATPase"/>
    <property type="match status" value="1"/>
</dbReference>
<feature type="domain" description="P-type ATPase C-terminal" evidence="22">
    <location>
        <begin position="1017"/>
        <end position="1264"/>
    </location>
</feature>
<evidence type="ECO:0000256" key="7">
    <source>
        <dbReference type="ARBA" id="ARBA00022741"/>
    </source>
</evidence>
<dbReference type="InterPro" id="IPR001757">
    <property type="entry name" value="P_typ_ATPase"/>
</dbReference>
<feature type="binding site" evidence="17">
    <location>
        <position position="561"/>
    </location>
    <ligand>
        <name>Mg(2+)</name>
        <dbReference type="ChEBI" id="CHEBI:18420"/>
    </ligand>
</feature>
<dbReference type="EC" id="7.6.2.1" evidence="18"/>
<feature type="binding site" evidence="16">
    <location>
        <position position="964"/>
    </location>
    <ligand>
        <name>ATP</name>
        <dbReference type="ChEBI" id="CHEBI:30616"/>
    </ligand>
</feature>
<feature type="binding site" evidence="17">
    <location>
        <position position="990"/>
    </location>
    <ligand>
        <name>Mg(2+)</name>
        <dbReference type="ChEBI" id="CHEBI:18420"/>
    </ligand>
</feature>
<feature type="binding site" evidence="16">
    <location>
        <position position="790"/>
    </location>
    <ligand>
        <name>ATP</name>
        <dbReference type="ChEBI" id="CHEBI:30616"/>
    </ligand>
</feature>
<feature type="transmembrane region" description="Helical" evidence="18">
    <location>
        <begin position="442"/>
        <end position="466"/>
    </location>
</feature>
<feature type="compositionally biased region" description="Basic residues" evidence="19">
    <location>
        <begin position="51"/>
        <end position="62"/>
    </location>
</feature>
<dbReference type="InterPro" id="IPR032630">
    <property type="entry name" value="P_typ_ATPase_c"/>
</dbReference>
<feature type="binding site" evidence="17">
    <location>
        <position position="994"/>
    </location>
    <ligand>
        <name>Mg(2+)</name>
        <dbReference type="ChEBI" id="CHEBI:18420"/>
    </ligand>
</feature>
<protein>
    <recommendedName>
        <fullName evidence="18">Phospholipid-transporting ATPase</fullName>
        <ecNumber evidence="18">7.6.2.1</ecNumber>
    </recommendedName>
</protein>
<dbReference type="SUPFAM" id="SSF56784">
    <property type="entry name" value="HAD-like"/>
    <property type="match status" value="1"/>
</dbReference>
<feature type="binding site" evidence="16">
    <location>
        <position position="559"/>
    </location>
    <ligand>
        <name>ATP</name>
        <dbReference type="ChEBI" id="CHEBI:30616"/>
    </ligand>
</feature>
<dbReference type="GO" id="GO:0012505">
    <property type="term" value="C:endomembrane system"/>
    <property type="evidence" value="ECO:0007669"/>
    <property type="project" value="UniProtKB-SubCell"/>
</dbReference>
<evidence type="ECO:0000256" key="2">
    <source>
        <dbReference type="ARBA" id="ARBA00008109"/>
    </source>
</evidence>
<evidence type="ECO:0000256" key="14">
    <source>
        <dbReference type="ARBA" id="ARBA00049128"/>
    </source>
</evidence>
<dbReference type="PROSITE" id="PS00154">
    <property type="entry name" value="ATPASE_E1_E2"/>
    <property type="match status" value="1"/>
</dbReference>
<evidence type="ECO:0000256" key="6">
    <source>
        <dbReference type="ARBA" id="ARBA00022723"/>
    </source>
</evidence>
<dbReference type="SFLD" id="SFLDF00027">
    <property type="entry name" value="p-type_atpase"/>
    <property type="match status" value="1"/>
</dbReference>
<dbReference type="SUPFAM" id="SSF81665">
    <property type="entry name" value="Calcium ATPase, transmembrane domain M"/>
    <property type="match status" value="1"/>
</dbReference>
<name>A0A4V4LTF0_9BASI</name>
<evidence type="ECO:0000256" key="12">
    <source>
        <dbReference type="ARBA" id="ARBA00023136"/>
    </source>
</evidence>
<dbReference type="InterPro" id="IPR032631">
    <property type="entry name" value="P-type_ATPase_N"/>
</dbReference>